<keyword evidence="2 4" id="KW-0255">Endonuclease</keyword>
<feature type="active site" evidence="4">
    <location>
        <position position="40"/>
    </location>
</feature>
<keyword evidence="4" id="KW-0690">Ribosome biogenesis</keyword>
<protein>
    <recommendedName>
        <fullName evidence="4">Mini-ribonuclease 3</fullName>
        <shortName evidence="4">Mini-3</shortName>
        <shortName evidence="4">Mini-RNase 3</shortName>
        <ecNumber evidence="4">3.1.26.-</ecNumber>
    </recommendedName>
    <alternativeName>
        <fullName evidence="4">Mini-RNase III</fullName>
        <shortName evidence="4">Mini-III</shortName>
    </alternativeName>
</protein>
<evidence type="ECO:0000256" key="2">
    <source>
        <dbReference type="ARBA" id="ARBA00022759"/>
    </source>
</evidence>
<dbReference type="EMBL" id="JAGGLD010000010">
    <property type="protein sequence ID" value="MBP2002613.1"/>
    <property type="molecule type" value="Genomic_DNA"/>
</dbReference>
<evidence type="ECO:0000256" key="3">
    <source>
        <dbReference type="ARBA" id="ARBA00022801"/>
    </source>
</evidence>
<evidence type="ECO:0000259" key="5">
    <source>
        <dbReference type="Pfam" id="PF00636"/>
    </source>
</evidence>
<comment type="function">
    <text evidence="4">Involved in correct processing of both the 5' and 3' ends of 23S rRNA precursor. Processes 30S rRNA precursor transcript even in absence of ribonuclease 3 (Rnc); Rnc processes 30S rRNA into smaller rRNA precursors.</text>
</comment>
<evidence type="ECO:0000313" key="6">
    <source>
        <dbReference type="EMBL" id="MBP2002613.1"/>
    </source>
</evidence>
<dbReference type="Pfam" id="PF00636">
    <property type="entry name" value="Ribonuclease_3"/>
    <property type="match status" value="1"/>
</dbReference>
<name>A0ABS4JLM6_9BACL</name>
<keyword evidence="4" id="KW-0963">Cytoplasm</keyword>
<dbReference type="PANTHER" id="PTHR34276:SF1">
    <property type="entry name" value="MINI-RIBONUCLEASE 3"/>
    <property type="match status" value="1"/>
</dbReference>
<keyword evidence="4" id="KW-0694">RNA-binding</keyword>
<evidence type="ECO:0000313" key="7">
    <source>
        <dbReference type="Proteomes" id="UP001519288"/>
    </source>
</evidence>
<keyword evidence="4" id="KW-0699">rRNA-binding</keyword>
<dbReference type="Gene3D" id="1.10.1520.10">
    <property type="entry name" value="Ribonuclease III domain"/>
    <property type="match status" value="1"/>
</dbReference>
<accession>A0ABS4JLM6</accession>
<comment type="subunit">
    <text evidence="4">Homodimer.</text>
</comment>
<dbReference type="InterPro" id="IPR036389">
    <property type="entry name" value="RNase_III_sf"/>
</dbReference>
<dbReference type="PANTHER" id="PTHR34276">
    <property type="entry name" value="MINI-RIBONUCLEASE 3"/>
    <property type="match status" value="1"/>
</dbReference>
<dbReference type="SUPFAM" id="SSF69065">
    <property type="entry name" value="RNase III domain-like"/>
    <property type="match status" value="1"/>
</dbReference>
<feature type="domain" description="RNase III" evidence="5">
    <location>
        <begin position="34"/>
        <end position="131"/>
    </location>
</feature>
<dbReference type="Proteomes" id="UP001519288">
    <property type="component" value="Unassembled WGS sequence"/>
</dbReference>
<comment type="subcellular location">
    <subcellularLocation>
        <location evidence="4">Cytoplasm</location>
    </subcellularLocation>
</comment>
<keyword evidence="4" id="KW-0460">Magnesium</keyword>
<dbReference type="HAMAP" id="MF_01468">
    <property type="entry name" value="RNase_Mini_III"/>
    <property type="match status" value="1"/>
</dbReference>
<dbReference type="EC" id="3.1.26.-" evidence="4"/>
<sequence length="151" mass="16894">MTEQLNSQNGGLEKPSLWFPYPSSKPARLLPPLALAYMGDAVFEIAVRQYVISLPNLRPHHMHVQSTKFVSAKAQAKLLGLIEGELTEHELDVVRQGRNAKSGTVPKNASVADYRHATAFETLIGYLYYNGDHDRLTYLITYGLPLLIQET</sequence>
<proteinExistence type="inferred from homology"/>
<keyword evidence="7" id="KW-1185">Reference proteome</keyword>
<comment type="similarity">
    <text evidence="4">Belongs to the MrnC RNase family.</text>
</comment>
<keyword evidence="4" id="KW-0698">rRNA processing</keyword>
<organism evidence="6 7">
    <name type="scientific">Paenibacillus shirakamiensis</name>
    <dbReference type="NCBI Taxonomy" id="1265935"/>
    <lineage>
        <taxon>Bacteria</taxon>
        <taxon>Bacillati</taxon>
        <taxon>Bacillota</taxon>
        <taxon>Bacilli</taxon>
        <taxon>Bacillales</taxon>
        <taxon>Paenibacillaceae</taxon>
        <taxon>Paenibacillus</taxon>
    </lineage>
</organism>
<comment type="caution">
    <text evidence="6">The sequence shown here is derived from an EMBL/GenBank/DDBJ whole genome shotgun (WGS) entry which is preliminary data.</text>
</comment>
<dbReference type="InterPro" id="IPR000999">
    <property type="entry name" value="RNase_III_dom"/>
</dbReference>
<dbReference type="GO" id="GO:0016787">
    <property type="term" value="F:hydrolase activity"/>
    <property type="evidence" value="ECO:0007669"/>
    <property type="project" value="UniProtKB-KW"/>
</dbReference>
<reference evidence="6 7" key="1">
    <citation type="submission" date="2021-03" db="EMBL/GenBank/DDBJ databases">
        <title>Genomic Encyclopedia of Type Strains, Phase IV (KMG-IV): sequencing the most valuable type-strain genomes for metagenomic binning, comparative biology and taxonomic classification.</title>
        <authorList>
            <person name="Goeker M."/>
        </authorList>
    </citation>
    <scope>NUCLEOTIDE SEQUENCE [LARGE SCALE GENOMIC DNA]</scope>
    <source>
        <strain evidence="6 7">DSM 26806</strain>
    </source>
</reference>
<gene>
    <name evidence="4" type="primary">mrnC</name>
    <name evidence="6" type="ORF">J2Z69_003720</name>
</gene>
<evidence type="ECO:0000256" key="4">
    <source>
        <dbReference type="HAMAP-Rule" id="MF_01468"/>
    </source>
</evidence>
<comment type="cofactor">
    <cofactor evidence="4">
        <name>Mg(2+)</name>
        <dbReference type="ChEBI" id="CHEBI:18420"/>
    </cofactor>
</comment>
<dbReference type="RefSeq" id="WP_209865985.1">
    <property type="nucleotide sequence ID" value="NZ_JAGGLD010000010.1"/>
</dbReference>
<dbReference type="InterPro" id="IPR008226">
    <property type="entry name" value="Mini3_fam"/>
</dbReference>
<keyword evidence="3 4" id="KW-0378">Hydrolase</keyword>
<evidence type="ECO:0000256" key="1">
    <source>
        <dbReference type="ARBA" id="ARBA00022722"/>
    </source>
</evidence>
<keyword evidence="1 4" id="KW-0540">Nuclease</keyword>